<dbReference type="Proteomes" id="UP000181956">
    <property type="component" value="Chromosome I"/>
</dbReference>
<accession>A0A1H1ZJE5</accession>
<name>A0A1H1ZJE5_9MICO</name>
<dbReference type="EMBL" id="LT629742">
    <property type="protein sequence ID" value="SDT33697.1"/>
    <property type="molecule type" value="Genomic_DNA"/>
</dbReference>
<protein>
    <submittedName>
        <fullName evidence="3">Glycosyl transferases group 1</fullName>
    </submittedName>
</protein>
<evidence type="ECO:0000256" key="1">
    <source>
        <dbReference type="ARBA" id="ARBA00022679"/>
    </source>
</evidence>
<dbReference type="STRING" id="412690.SAMN04489834_3479"/>
<evidence type="ECO:0000259" key="2">
    <source>
        <dbReference type="Pfam" id="PF00534"/>
    </source>
</evidence>
<dbReference type="SUPFAM" id="SSF53756">
    <property type="entry name" value="UDP-Glycosyltransferase/glycogen phosphorylase"/>
    <property type="match status" value="1"/>
</dbReference>
<dbReference type="Pfam" id="PF00534">
    <property type="entry name" value="Glycos_transf_1"/>
    <property type="match status" value="1"/>
</dbReference>
<evidence type="ECO:0000313" key="3">
    <source>
        <dbReference type="EMBL" id="SDT33697.1"/>
    </source>
</evidence>
<dbReference type="InterPro" id="IPR001296">
    <property type="entry name" value="Glyco_trans_1"/>
</dbReference>
<sequence length="373" mass="41481">MTLKHDLPTTIARYYRGARTVHIERLAHFTPGDFLYYKPMYDFDDELARRTPGVRRVTFAHVFSCVLRRRYEVLELAEPFTPSALPQNLALALASRLSAIGGKTPTRFVTYAIENADLSAKIARKFRVPGSLITPIVSNLVYFCYSRFDRIAFGTAAAEHNYKALLGTRRFNRSRPAHTLIWGLPASQLTASRTRPQRLLFLGALDDRKGILQLMDAWDAVSRLVPQATLTILGKGKYASRVEQWAEQRDEVSLIVNPSRETIGEELLAGKALFLLSQPSALWKEQIGLPILEGLETGLEIVASTETGVAGWLADNGHQVLDPDCDTKTVALAIERALSSSRTPAEVAGDLPNVDGRFAADCWLFESHTLARN</sequence>
<keyword evidence="1 3" id="KW-0808">Transferase</keyword>
<keyword evidence="4" id="KW-1185">Reference proteome</keyword>
<reference evidence="4" key="1">
    <citation type="submission" date="2016-10" db="EMBL/GenBank/DDBJ databases">
        <authorList>
            <person name="Varghese N."/>
            <person name="Submissions S."/>
        </authorList>
    </citation>
    <scope>NUCLEOTIDE SEQUENCE [LARGE SCALE GENOMIC DNA]</scope>
    <source>
        <strain evidence="4">DSM 21772</strain>
    </source>
</reference>
<dbReference type="AlphaFoldDB" id="A0A1H1ZJE5"/>
<feature type="domain" description="Glycosyl transferase family 1" evidence="2">
    <location>
        <begin position="193"/>
        <end position="344"/>
    </location>
</feature>
<dbReference type="Gene3D" id="3.40.50.2000">
    <property type="entry name" value="Glycogen Phosphorylase B"/>
    <property type="match status" value="2"/>
</dbReference>
<dbReference type="GO" id="GO:0016757">
    <property type="term" value="F:glycosyltransferase activity"/>
    <property type="evidence" value="ECO:0007669"/>
    <property type="project" value="InterPro"/>
</dbReference>
<proteinExistence type="predicted"/>
<evidence type="ECO:0000313" key="4">
    <source>
        <dbReference type="Proteomes" id="UP000181956"/>
    </source>
</evidence>
<gene>
    <name evidence="3" type="ORF">SAMN04489834_3479</name>
</gene>
<dbReference type="RefSeq" id="WP_172829745.1">
    <property type="nucleotide sequence ID" value="NZ_LT629742.1"/>
</dbReference>
<organism evidence="3 4">
    <name type="scientific">Microterricola viridarii</name>
    <dbReference type="NCBI Taxonomy" id="412690"/>
    <lineage>
        <taxon>Bacteria</taxon>
        <taxon>Bacillati</taxon>
        <taxon>Actinomycetota</taxon>
        <taxon>Actinomycetes</taxon>
        <taxon>Micrococcales</taxon>
        <taxon>Microbacteriaceae</taxon>
        <taxon>Microterricola</taxon>
    </lineage>
</organism>